<name>A0A0F0KS17_9MICO</name>
<reference evidence="1 2" key="1">
    <citation type="submission" date="2015-02" db="EMBL/GenBank/DDBJ databases">
        <title>Draft genome sequences of ten Microbacterium spp. with emphasis on heavy metal contaminated environments.</title>
        <authorList>
            <person name="Corretto E."/>
        </authorList>
    </citation>
    <scope>NUCLEOTIDE SEQUENCE [LARGE SCALE GENOMIC DNA]</scope>
    <source>
        <strain evidence="1 2">BEL163</strain>
    </source>
</reference>
<protein>
    <submittedName>
        <fullName evidence="1">Uncharacterized protein</fullName>
    </submittedName>
</protein>
<sequence>MKNEINTQNLDSVQSYLDRAQANARAGLYDAEAVQADARDAEARLDALGLPEVEKRGAEWTGYSRVARGSHYREGATVIHLRRGSAGRWFIWHARRTTVTDRDRNTVTAPNADIEKVARKAAAVAGVTL</sequence>
<dbReference type="AlphaFoldDB" id="A0A0F0KS17"/>
<dbReference type="EMBL" id="JYIV01000024">
    <property type="protein sequence ID" value="KJL22915.1"/>
    <property type="molecule type" value="Genomic_DNA"/>
</dbReference>
<proteinExistence type="predicted"/>
<accession>A0A0F0KS17</accession>
<evidence type="ECO:0000313" key="1">
    <source>
        <dbReference type="EMBL" id="KJL22915.1"/>
    </source>
</evidence>
<dbReference type="Proteomes" id="UP000033725">
    <property type="component" value="Unassembled WGS sequence"/>
</dbReference>
<gene>
    <name evidence="1" type="ORF">RN51_01660</name>
</gene>
<dbReference type="PATRIC" id="fig|82380.10.peg.1669"/>
<evidence type="ECO:0000313" key="2">
    <source>
        <dbReference type="Proteomes" id="UP000033725"/>
    </source>
</evidence>
<organism evidence="1 2">
    <name type="scientific">Microbacterium oxydans</name>
    <dbReference type="NCBI Taxonomy" id="82380"/>
    <lineage>
        <taxon>Bacteria</taxon>
        <taxon>Bacillati</taxon>
        <taxon>Actinomycetota</taxon>
        <taxon>Actinomycetes</taxon>
        <taxon>Micrococcales</taxon>
        <taxon>Microbacteriaceae</taxon>
        <taxon>Microbacterium</taxon>
    </lineage>
</organism>
<dbReference type="RefSeq" id="WP_045263563.1">
    <property type="nucleotide sequence ID" value="NZ_JYIV01000024.1"/>
</dbReference>
<comment type="caution">
    <text evidence="1">The sequence shown here is derived from an EMBL/GenBank/DDBJ whole genome shotgun (WGS) entry which is preliminary data.</text>
</comment>